<feature type="region of interest" description="Disordered" evidence="1">
    <location>
        <begin position="465"/>
        <end position="488"/>
    </location>
</feature>
<feature type="compositionally biased region" description="Low complexity" evidence="1">
    <location>
        <begin position="86"/>
        <end position="95"/>
    </location>
</feature>
<sequence length="488" mass="54413">MISPDVLIYLLEILYSQRGYASLNSPAEEIKEQILSQYQVPVKQSRIDSDQDSNKENALRIVEPYYVTPYSWASGGERKDTETSSDHFSSSSSLSSQSDVFPVYAQIVKQNKIPVVKKSEISIPSKNSPPPIPPPPKLCGDYFETENFSSDDVHYKSVDMDSTDLPPPPPPMDQSSDDSQLNATLPPPPPVYQSGEDSFINETLPSPPGYAEIGCLDDDPDLPDEGEWKPPSAAKVYSPRKFKLTKSTSKERIYSEIPPPVAPKPKRKMFFDSLYKSEEDMYVAMNSNPVQIERDNNEPPVLYSDYAVPADIIASELNREPDNDINRQANEKGEDSEGTCEIPQKYSVSVDSEDNFGVSSSLPQKDQIEQSEKTEPFIFRTSGKGCSDVLGGCTDTSAINDTVDSSDLERNKHCNINQFKDETHNNVPEPLTNENHSGKYTTDKIDVKISTKVNPSQNVLETDIDTVNPPEEEKKSLTRSKSSETIIW</sequence>
<accession>A0A8B6E620</accession>
<feature type="region of interest" description="Disordered" evidence="1">
    <location>
        <begin position="73"/>
        <end position="95"/>
    </location>
</feature>
<gene>
    <name evidence="2" type="ORF">MGAL_10B081398</name>
</gene>
<feature type="region of interest" description="Disordered" evidence="1">
    <location>
        <begin position="157"/>
        <end position="234"/>
    </location>
</feature>
<reference evidence="2" key="1">
    <citation type="submission" date="2018-11" db="EMBL/GenBank/DDBJ databases">
        <authorList>
            <person name="Alioto T."/>
            <person name="Alioto T."/>
        </authorList>
    </citation>
    <scope>NUCLEOTIDE SEQUENCE</scope>
</reference>
<feature type="compositionally biased region" description="Basic and acidic residues" evidence="1">
    <location>
        <begin position="76"/>
        <end position="85"/>
    </location>
</feature>
<feature type="compositionally biased region" description="Basic and acidic residues" evidence="1">
    <location>
        <begin position="317"/>
        <end position="335"/>
    </location>
</feature>
<feature type="compositionally biased region" description="Pro residues" evidence="1">
    <location>
        <begin position="127"/>
        <end position="137"/>
    </location>
</feature>
<feature type="region of interest" description="Disordered" evidence="1">
    <location>
        <begin position="121"/>
        <end position="144"/>
    </location>
</feature>
<keyword evidence="3" id="KW-1185">Reference proteome</keyword>
<dbReference type="EMBL" id="UYJE01004556">
    <property type="protein sequence ID" value="VDI29070.1"/>
    <property type="molecule type" value="Genomic_DNA"/>
</dbReference>
<proteinExistence type="predicted"/>
<protein>
    <submittedName>
        <fullName evidence="2">Uncharacterized protein</fullName>
    </submittedName>
</protein>
<feature type="compositionally biased region" description="Acidic residues" evidence="1">
    <location>
        <begin position="215"/>
        <end position="225"/>
    </location>
</feature>
<organism evidence="2 3">
    <name type="scientific">Mytilus galloprovincialis</name>
    <name type="common">Mediterranean mussel</name>
    <dbReference type="NCBI Taxonomy" id="29158"/>
    <lineage>
        <taxon>Eukaryota</taxon>
        <taxon>Metazoa</taxon>
        <taxon>Spiralia</taxon>
        <taxon>Lophotrochozoa</taxon>
        <taxon>Mollusca</taxon>
        <taxon>Bivalvia</taxon>
        <taxon>Autobranchia</taxon>
        <taxon>Pteriomorphia</taxon>
        <taxon>Mytilida</taxon>
        <taxon>Mytiloidea</taxon>
        <taxon>Mytilidae</taxon>
        <taxon>Mytilinae</taxon>
        <taxon>Mytilus</taxon>
    </lineage>
</organism>
<evidence type="ECO:0000313" key="3">
    <source>
        <dbReference type="Proteomes" id="UP000596742"/>
    </source>
</evidence>
<feature type="region of interest" description="Disordered" evidence="1">
    <location>
        <begin position="317"/>
        <end position="372"/>
    </location>
</feature>
<dbReference type="AlphaFoldDB" id="A0A8B6E620"/>
<name>A0A8B6E620_MYTGA</name>
<feature type="compositionally biased region" description="Polar residues" evidence="1">
    <location>
        <begin position="479"/>
        <end position="488"/>
    </location>
</feature>
<dbReference type="Proteomes" id="UP000596742">
    <property type="component" value="Unassembled WGS sequence"/>
</dbReference>
<dbReference type="OrthoDB" id="2139939at2759"/>
<comment type="caution">
    <text evidence="2">The sequence shown here is derived from an EMBL/GenBank/DDBJ whole genome shotgun (WGS) entry which is preliminary data.</text>
</comment>
<evidence type="ECO:0000256" key="1">
    <source>
        <dbReference type="SAM" id="MobiDB-lite"/>
    </source>
</evidence>
<evidence type="ECO:0000313" key="2">
    <source>
        <dbReference type="EMBL" id="VDI29070.1"/>
    </source>
</evidence>